<feature type="region of interest" description="Disordered" evidence="1">
    <location>
        <begin position="1"/>
        <end position="52"/>
    </location>
</feature>
<keyword evidence="3" id="KW-1185">Reference proteome</keyword>
<gene>
    <name evidence="2" type="ORF">COO09_23570</name>
</gene>
<accession>A0A2A4FQ43</accession>
<evidence type="ECO:0000313" key="2">
    <source>
        <dbReference type="EMBL" id="PCE39830.1"/>
    </source>
</evidence>
<dbReference type="KEGG" id="rdi:CMV14_08820"/>
<comment type="caution">
    <text evidence="2">The sequence shown here is derived from an EMBL/GenBank/DDBJ whole genome shotgun (WGS) entry which is preliminary data.</text>
</comment>
<dbReference type="RefSeq" id="WP_066969748.1">
    <property type="nucleotide sequence ID" value="NZ_CP023449.1"/>
</dbReference>
<name>A0A2A4FQ43_9SPHN</name>
<sequence length="135" mass="14229">MAKDPNYDRYAGMKSLPGPDGKLPRPFRVDEGGNVIYRDEERGIGQPMSAGKSRDLARAGILSWDELDRKLDRQMAPPTGEVLATASRGSAGTGGSGGGVAVTRKTIGGIDYNVISANSFDPALSMGKRSCPTLT</sequence>
<organism evidence="2 3">
    <name type="scientific">Rhizorhabdus dicambivorans</name>
    <dbReference type="NCBI Taxonomy" id="1850238"/>
    <lineage>
        <taxon>Bacteria</taxon>
        <taxon>Pseudomonadati</taxon>
        <taxon>Pseudomonadota</taxon>
        <taxon>Alphaproteobacteria</taxon>
        <taxon>Sphingomonadales</taxon>
        <taxon>Sphingomonadaceae</taxon>
        <taxon>Rhizorhabdus</taxon>
    </lineage>
</organism>
<protein>
    <submittedName>
        <fullName evidence="2">Uncharacterized protein</fullName>
    </submittedName>
</protein>
<proteinExistence type="predicted"/>
<dbReference type="Proteomes" id="UP000218934">
    <property type="component" value="Unassembled WGS sequence"/>
</dbReference>
<feature type="compositionally biased region" description="Basic and acidic residues" evidence="1">
    <location>
        <begin position="27"/>
        <end position="43"/>
    </location>
</feature>
<evidence type="ECO:0000313" key="3">
    <source>
        <dbReference type="Proteomes" id="UP000218934"/>
    </source>
</evidence>
<reference evidence="2 3" key="1">
    <citation type="submission" date="2017-09" db="EMBL/GenBank/DDBJ databases">
        <title>The Catabolism of 3,6-Dichlorosalicylic acid is Initiated by the Cytochrome P450 Monooxygenase DsmABC in Rhizorhabdus dicambivorans Ndbn-20.</title>
        <authorList>
            <person name="Na L."/>
        </authorList>
    </citation>
    <scope>NUCLEOTIDE SEQUENCE [LARGE SCALE GENOMIC DNA]</scope>
    <source>
        <strain evidence="2 3">Ndbn-20m</strain>
    </source>
</reference>
<dbReference type="OrthoDB" id="7580541at2"/>
<dbReference type="AlphaFoldDB" id="A0A2A4FQ43"/>
<evidence type="ECO:0000256" key="1">
    <source>
        <dbReference type="SAM" id="MobiDB-lite"/>
    </source>
</evidence>
<dbReference type="EMBL" id="NWUF01000044">
    <property type="protein sequence ID" value="PCE39830.1"/>
    <property type="molecule type" value="Genomic_DNA"/>
</dbReference>